<feature type="domain" description="ABC transmembrane type-1" evidence="10">
    <location>
        <begin position="180"/>
        <end position="435"/>
    </location>
</feature>
<dbReference type="GO" id="GO:0016887">
    <property type="term" value="F:ATP hydrolysis activity"/>
    <property type="evidence" value="ECO:0007669"/>
    <property type="project" value="InterPro"/>
</dbReference>
<protein>
    <submittedName>
        <fullName evidence="11">ABC transporter ATP-binding protein</fullName>
    </submittedName>
</protein>
<feature type="transmembrane region" description="Helical" evidence="8">
    <location>
        <begin position="188"/>
        <end position="217"/>
    </location>
</feature>
<evidence type="ECO:0000256" key="1">
    <source>
        <dbReference type="ARBA" id="ARBA00004651"/>
    </source>
</evidence>
<dbReference type="GO" id="GO:0005886">
    <property type="term" value="C:plasma membrane"/>
    <property type="evidence" value="ECO:0007669"/>
    <property type="project" value="UniProtKB-SubCell"/>
</dbReference>
<evidence type="ECO:0000313" key="11">
    <source>
        <dbReference type="EMBL" id="QQO08550.1"/>
    </source>
</evidence>
<keyword evidence="5 11" id="KW-0067">ATP-binding</keyword>
<keyword evidence="2" id="KW-0813">Transport</keyword>
<evidence type="ECO:0000256" key="8">
    <source>
        <dbReference type="SAM" id="Phobius"/>
    </source>
</evidence>
<dbReference type="CDD" id="cd18544">
    <property type="entry name" value="ABC_6TM_TmrA_like"/>
    <property type="match status" value="1"/>
</dbReference>
<keyword evidence="7 8" id="KW-0472">Membrane</keyword>
<dbReference type="Pfam" id="PF00005">
    <property type="entry name" value="ABC_tran"/>
    <property type="match status" value="1"/>
</dbReference>
<dbReference type="SUPFAM" id="SSF90123">
    <property type="entry name" value="ABC transporter transmembrane region"/>
    <property type="match status" value="1"/>
</dbReference>
<dbReference type="EMBL" id="CP067089">
    <property type="protein sequence ID" value="QQO08550.1"/>
    <property type="molecule type" value="Genomic_DNA"/>
</dbReference>
<dbReference type="InterPro" id="IPR003439">
    <property type="entry name" value="ABC_transporter-like_ATP-bd"/>
</dbReference>
<evidence type="ECO:0000256" key="2">
    <source>
        <dbReference type="ARBA" id="ARBA00022448"/>
    </source>
</evidence>
<dbReference type="PANTHER" id="PTHR43394:SF1">
    <property type="entry name" value="ATP-BINDING CASSETTE SUB-FAMILY B MEMBER 10, MITOCHONDRIAL"/>
    <property type="match status" value="1"/>
</dbReference>
<dbReference type="Gene3D" id="3.40.50.300">
    <property type="entry name" value="P-loop containing nucleotide triphosphate hydrolases"/>
    <property type="match status" value="1"/>
</dbReference>
<proteinExistence type="predicted"/>
<dbReference type="PANTHER" id="PTHR43394">
    <property type="entry name" value="ATP-DEPENDENT PERMEASE MDL1, MITOCHONDRIAL"/>
    <property type="match status" value="1"/>
</dbReference>
<dbReference type="InterPro" id="IPR039421">
    <property type="entry name" value="Type_1_exporter"/>
</dbReference>
<dbReference type="InterPro" id="IPR036640">
    <property type="entry name" value="ABC1_TM_sf"/>
</dbReference>
<evidence type="ECO:0000259" key="10">
    <source>
        <dbReference type="PROSITE" id="PS50929"/>
    </source>
</evidence>
<dbReference type="PROSITE" id="PS50929">
    <property type="entry name" value="ABC_TM1F"/>
    <property type="match status" value="1"/>
</dbReference>
<dbReference type="InterPro" id="IPR011527">
    <property type="entry name" value="ABC1_TM_dom"/>
</dbReference>
<feature type="transmembrane region" description="Helical" evidence="8">
    <location>
        <begin position="386"/>
        <end position="413"/>
    </location>
</feature>
<feature type="domain" description="ABC transporter" evidence="9">
    <location>
        <begin position="469"/>
        <end position="702"/>
    </location>
</feature>
<dbReference type="InterPro" id="IPR017871">
    <property type="entry name" value="ABC_transporter-like_CS"/>
</dbReference>
<dbReference type="SUPFAM" id="SSF52540">
    <property type="entry name" value="P-loop containing nucleoside triphosphate hydrolases"/>
    <property type="match status" value="1"/>
</dbReference>
<feature type="transmembrane region" description="Helical" evidence="8">
    <location>
        <begin position="31"/>
        <end position="54"/>
    </location>
</feature>
<dbReference type="SMART" id="SM00382">
    <property type="entry name" value="AAA"/>
    <property type="match status" value="1"/>
</dbReference>
<dbReference type="GO" id="GO:0005524">
    <property type="term" value="F:ATP binding"/>
    <property type="evidence" value="ECO:0007669"/>
    <property type="project" value="UniProtKB-KW"/>
</dbReference>
<feature type="transmembrane region" description="Helical" evidence="8">
    <location>
        <begin position="263"/>
        <end position="286"/>
    </location>
</feature>
<dbReference type="PROSITE" id="PS50893">
    <property type="entry name" value="ABC_TRANSPORTER_2"/>
    <property type="match status" value="1"/>
</dbReference>
<feature type="transmembrane region" description="Helical" evidence="8">
    <location>
        <begin position="292"/>
        <end position="312"/>
    </location>
</feature>
<dbReference type="CDD" id="cd03254">
    <property type="entry name" value="ABCC_Glucan_exporter_like"/>
    <property type="match status" value="1"/>
</dbReference>
<dbReference type="KEGG" id="bhc:JFL75_16675"/>
<evidence type="ECO:0000313" key="12">
    <source>
        <dbReference type="Proteomes" id="UP000595917"/>
    </source>
</evidence>
<evidence type="ECO:0000256" key="5">
    <source>
        <dbReference type="ARBA" id="ARBA00022840"/>
    </source>
</evidence>
<organism evidence="11 12">
    <name type="scientific">Breznakiella homolactica</name>
    <dbReference type="NCBI Taxonomy" id="2798577"/>
    <lineage>
        <taxon>Bacteria</taxon>
        <taxon>Pseudomonadati</taxon>
        <taxon>Spirochaetota</taxon>
        <taxon>Spirochaetia</taxon>
        <taxon>Spirochaetales</taxon>
        <taxon>Breznakiellaceae</taxon>
        <taxon>Breznakiella</taxon>
    </lineage>
</organism>
<accession>A0A7T7XLF0</accession>
<evidence type="ECO:0000256" key="3">
    <source>
        <dbReference type="ARBA" id="ARBA00022692"/>
    </source>
</evidence>
<evidence type="ECO:0000256" key="4">
    <source>
        <dbReference type="ARBA" id="ARBA00022741"/>
    </source>
</evidence>
<comment type="subcellular location">
    <subcellularLocation>
        <location evidence="1">Cell membrane</location>
        <topology evidence="1">Multi-pass membrane protein</topology>
    </subcellularLocation>
</comment>
<evidence type="ECO:0000256" key="6">
    <source>
        <dbReference type="ARBA" id="ARBA00022989"/>
    </source>
</evidence>
<keyword evidence="12" id="KW-1185">Reference proteome</keyword>
<dbReference type="Pfam" id="PF00664">
    <property type="entry name" value="ABC_membrane"/>
    <property type="match status" value="1"/>
</dbReference>
<keyword evidence="4" id="KW-0547">Nucleotide-binding</keyword>
<dbReference type="Gene3D" id="1.20.1560.10">
    <property type="entry name" value="ABC transporter type 1, transmembrane domain"/>
    <property type="match status" value="2"/>
</dbReference>
<dbReference type="FunFam" id="3.40.50.300:FF:000287">
    <property type="entry name" value="Multidrug ABC transporter ATP-binding protein"/>
    <property type="match status" value="1"/>
</dbReference>
<reference evidence="11" key="1">
    <citation type="submission" date="2021-01" db="EMBL/GenBank/DDBJ databases">
        <title>Description of Breznakiella homolactica.</title>
        <authorList>
            <person name="Song Y."/>
            <person name="Brune A."/>
        </authorList>
    </citation>
    <scope>NUCLEOTIDE SEQUENCE</scope>
    <source>
        <strain evidence="11">RmG30</strain>
    </source>
</reference>
<dbReference type="RefSeq" id="WP_215625856.1">
    <property type="nucleotide sequence ID" value="NZ_CP067089.2"/>
</dbReference>
<dbReference type="AlphaFoldDB" id="A0A7T7XLF0"/>
<name>A0A7T7XLF0_9SPIR</name>
<dbReference type="Proteomes" id="UP000595917">
    <property type="component" value="Chromosome"/>
</dbReference>
<gene>
    <name evidence="11" type="ORF">JFL75_16675</name>
</gene>
<evidence type="ECO:0000259" key="9">
    <source>
        <dbReference type="PROSITE" id="PS50893"/>
    </source>
</evidence>
<keyword evidence="3 8" id="KW-0812">Transmembrane</keyword>
<keyword evidence="6 8" id="KW-1133">Transmembrane helix</keyword>
<sequence>MADYFESEEVVKGYDGRIVRRILSYLKPYRILAVITFVALAVSTVGELFVPVLIQRLIDGAIVARFVVVRSDILEQEKSLLSAEGLKAAERLSAMENSRSVENRLFIPQSQDLSISGAVEEELRTAGIIEEVQWYAFSYTEGSPLAGLIETRRDIFLYEAGEAAVRRDDLYSLPVDEIRLVRGGDLSLIVSAVTVILAALVLVFVFTFVQTWTTTLIGQRIMKDMRLELFKKTAGQSTAFLSRHPVGRIVTRLTGDVETINEFFTSVLVAFLKDFSIMIGVLITLFLLSPKLALVTLVTIPPVMVATAISRIKARDAFRRQRLASSRVNSYLSEHLSGVQVVQLFSGEQRSRDEFGERNGELLDANLGEMHVFATFRPIIDFLSNLTVAVVIAVGSSFVLNLSLSLGVLIAFINLVQMFYSPIQDIAEKYTILQSAMAGGERVFALMDTDERIPDAGTHHIEGMVRGHIGFDSVHFSYKEGEEVLKGLSFTVNPGEMVAIVGYTGAGKTTITNVLTRLWDIDSGSILLDGVPIKDIPLEELRRSVLPVLQEVFLFSGTVADNIRLGLSLSDAEVEKAARAVHAHEFIASLPEGYETILSEGATNISSGQRQLISFARVIAHNPAIVILDEATSNIDTETEHLIQLGMQRVLAGRTSIVIAHRLSTIRHSDRILVLSGGNLIEQGKHQELIDQNGLYASLYRLQYEKAPDEEA</sequence>
<dbReference type="GO" id="GO:0015421">
    <property type="term" value="F:ABC-type oligopeptide transporter activity"/>
    <property type="evidence" value="ECO:0007669"/>
    <property type="project" value="TreeGrafter"/>
</dbReference>
<dbReference type="InterPro" id="IPR003593">
    <property type="entry name" value="AAA+_ATPase"/>
</dbReference>
<dbReference type="PROSITE" id="PS00211">
    <property type="entry name" value="ABC_TRANSPORTER_1"/>
    <property type="match status" value="1"/>
</dbReference>
<evidence type="ECO:0000256" key="7">
    <source>
        <dbReference type="ARBA" id="ARBA00023136"/>
    </source>
</evidence>
<dbReference type="InterPro" id="IPR027417">
    <property type="entry name" value="P-loop_NTPase"/>
</dbReference>